<dbReference type="PANTHER" id="PTHR32432">
    <property type="entry name" value="CELL DIVISION PROTEIN FTSA-RELATED"/>
    <property type="match status" value="1"/>
</dbReference>
<comment type="subunit">
    <text evidence="5">Self-interacts. Interacts with FtsZ.</text>
</comment>
<dbReference type="HAMAP" id="MF_02033">
    <property type="entry name" value="FtsA"/>
    <property type="match status" value="1"/>
</dbReference>
<reference evidence="8 9" key="1">
    <citation type="journal article" date="2016" name="Nat. Commun.">
        <title>Thousands of microbial genomes shed light on interconnected biogeochemical processes in an aquifer system.</title>
        <authorList>
            <person name="Anantharaman K."/>
            <person name="Brown C.T."/>
            <person name="Hug L.A."/>
            <person name="Sharon I."/>
            <person name="Castelle C.J."/>
            <person name="Probst A.J."/>
            <person name="Thomas B.C."/>
            <person name="Singh A."/>
            <person name="Wilkins M.J."/>
            <person name="Karaoz U."/>
            <person name="Brodie E.L."/>
            <person name="Williams K.H."/>
            <person name="Hubbard S.S."/>
            <person name="Banfield J.F."/>
        </authorList>
    </citation>
    <scope>NUCLEOTIDE SEQUENCE [LARGE SCALE GENOMIC DNA]</scope>
</reference>
<dbReference type="SUPFAM" id="SSF53067">
    <property type="entry name" value="Actin-like ATPase domain"/>
    <property type="match status" value="2"/>
</dbReference>
<dbReference type="InterPro" id="IPR050696">
    <property type="entry name" value="FtsA/MreB"/>
</dbReference>
<keyword evidence="2 5" id="KW-0132">Cell division</keyword>
<dbReference type="Gene3D" id="3.30.420.40">
    <property type="match status" value="2"/>
</dbReference>
<dbReference type="InterPro" id="IPR003494">
    <property type="entry name" value="SHS2_FtsA"/>
</dbReference>
<evidence type="ECO:0000256" key="4">
    <source>
        <dbReference type="ARBA" id="ARBA00023306"/>
    </source>
</evidence>
<evidence type="ECO:0000256" key="1">
    <source>
        <dbReference type="ARBA" id="ARBA00022475"/>
    </source>
</evidence>
<protein>
    <recommendedName>
        <fullName evidence="5 6">Cell division protein FtsA</fullName>
    </recommendedName>
</protein>
<dbReference type="EMBL" id="MFBQ01000030">
    <property type="protein sequence ID" value="OGE04410.1"/>
    <property type="molecule type" value="Genomic_DNA"/>
</dbReference>
<evidence type="ECO:0000256" key="6">
    <source>
        <dbReference type="PIRNR" id="PIRNR003101"/>
    </source>
</evidence>
<dbReference type="GO" id="GO:0032153">
    <property type="term" value="C:cell division site"/>
    <property type="evidence" value="ECO:0007669"/>
    <property type="project" value="UniProtKB-UniRule"/>
</dbReference>
<evidence type="ECO:0000313" key="9">
    <source>
        <dbReference type="Proteomes" id="UP000176780"/>
    </source>
</evidence>
<organism evidence="8 9">
    <name type="scientific">Candidatus Curtissbacteria bacterium RIFCSPLOWO2_01_FULL_41_18</name>
    <dbReference type="NCBI Taxonomy" id="1797727"/>
    <lineage>
        <taxon>Bacteria</taxon>
        <taxon>Candidatus Curtissiibacteriota</taxon>
    </lineage>
</organism>
<dbReference type="GO" id="GO:0009898">
    <property type="term" value="C:cytoplasmic side of plasma membrane"/>
    <property type="evidence" value="ECO:0007669"/>
    <property type="project" value="UniProtKB-UniRule"/>
</dbReference>
<evidence type="ECO:0000313" key="8">
    <source>
        <dbReference type="EMBL" id="OGE04410.1"/>
    </source>
</evidence>
<dbReference type="Pfam" id="PF14450">
    <property type="entry name" value="FtsA"/>
    <property type="match status" value="2"/>
</dbReference>
<sequence>MLQKLPKSTYVLTIRLLFTGKQPRFCQFVQLVKCSNLVKLVVLGEIMSKDKVVVGIDVGSTKVTTIIATCEEDSKVNVIGVSSVGAKGLRKGQVVDIDEAVASITQSLEAAERMAGYSVGTAFVSVDGTHIESQNSKGVVAVANPEGEITIEDVNRVVEAARAISMPSSREIIHVIPRYFVVDSQGGIKDPIGMTGVRLEVDTHIITGATTALRNIAKCISQVGVDVEGMVFSGLASAYSVLTDTERELGVILVDFGGGTTNVCIFVDGAPAHCAVLPIGARNVTNDLAIGLRISLDSAEKIKLSLSKPPKIAVEPQENNEAQKGKATDELDVLSLGIEEDLRSVSKKTLADGIIKPRVREILNMVKIEIQKSGFGALTPSGVVLTGGGAATTQITEIAKQELGMPTRLGMPQGATGLIDDIASPAYAASLGLVIYGASFQQENIRLPLVGRIEIKGIVIKGINLLKSVLP</sequence>
<dbReference type="SMART" id="SM00842">
    <property type="entry name" value="FtsA"/>
    <property type="match status" value="1"/>
</dbReference>
<evidence type="ECO:0000259" key="7">
    <source>
        <dbReference type="SMART" id="SM00842"/>
    </source>
</evidence>
<proteinExistence type="inferred from homology"/>
<dbReference type="AlphaFoldDB" id="A0A1F5HJU1"/>
<dbReference type="Proteomes" id="UP000176780">
    <property type="component" value="Unassembled WGS sequence"/>
</dbReference>
<dbReference type="PIRSF" id="PIRSF003101">
    <property type="entry name" value="FtsA"/>
    <property type="match status" value="1"/>
</dbReference>
<feature type="domain" description="SHS2" evidence="7">
    <location>
        <begin position="53"/>
        <end position="241"/>
    </location>
</feature>
<keyword evidence="1 5" id="KW-1003">Cell membrane</keyword>
<keyword evidence="4 5" id="KW-0131">Cell cycle</keyword>
<comment type="caution">
    <text evidence="8">The sequence shown here is derived from an EMBL/GenBank/DDBJ whole genome shotgun (WGS) entry which is preliminary data.</text>
</comment>
<dbReference type="PANTHER" id="PTHR32432:SF4">
    <property type="entry name" value="CELL DIVISION PROTEIN FTSA"/>
    <property type="match status" value="1"/>
</dbReference>
<evidence type="ECO:0000256" key="2">
    <source>
        <dbReference type="ARBA" id="ARBA00022618"/>
    </source>
</evidence>
<comment type="similarity">
    <text evidence="5 6">Belongs to the FtsA/MreB family.</text>
</comment>
<gene>
    <name evidence="5" type="primary">ftsA</name>
    <name evidence="8" type="ORF">A3B51_02375</name>
</gene>
<dbReference type="InterPro" id="IPR043129">
    <property type="entry name" value="ATPase_NBD"/>
</dbReference>
<dbReference type="CDD" id="cd24048">
    <property type="entry name" value="ASKHA_NBD_FtsA"/>
    <property type="match status" value="1"/>
</dbReference>
<dbReference type="GO" id="GO:0043093">
    <property type="term" value="P:FtsZ-dependent cytokinesis"/>
    <property type="evidence" value="ECO:0007669"/>
    <property type="project" value="UniProtKB-UniRule"/>
</dbReference>
<dbReference type="STRING" id="1797727.A3B51_02375"/>
<dbReference type="InterPro" id="IPR020823">
    <property type="entry name" value="Cell_div_FtsA"/>
</dbReference>
<name>A0A1F5HJU1_9BACT</name>
<evidence type="ECO:0000256" key="5">
    <source>
        <dbReference type="HAMAP-Rule" id="MF_02033"/>
    </source>
</evidence>
<keyword evidence="3 5" id="KW-0472">Membrane</keyword>
<dbReference type="Pfam" id="PF02491">
    <property type="entry name" value="SHS2_FTSA"/>
    <property type="match status" value="1"/>
</dbReference>
<accession>A0A1F5HJU1</accession>
<evidence type="ECO:0000256" key="3">
    <source>
        <dbReference type="ARBA" id="ARBA00023136"/>
    </source>
</evidence>
<comment type="function">
    <text evidence="5 6">Cell division protein that is involved in the assembly of the Z ring. May serve as a membrane anchor for the Z ring.</text>
</comment>
<dbReference type="NCBIfam" id="TIGR01174">
    <property type="entry name" value="ftsA"/>
    <property type="match status" value="1"/>
</dbReference>
<comment type="subcellular location">
    <subcellularLocation>
        <location evidence="5">Cell membrane</location>
        <topology evidence="5">Peripheral membrane protein</topology>
        <orientation evidence="5">Cytoplasmic side</orientation>
    </subcellularLocation>
    <text evidence="5">Localizes to the Z ring in an FtsZ-dependent manner. Targeted to the membrane through a conserved C-terminal amphipathic helix.</text>
</comment>